<accession>A0ABW0TK26</accession>
<dbReference type="RefSeq" id="WP_381433679.1">
    <property type="nucleotide sequence ID" value="NZ_JBHSNO010000005.1"/>
</dbReference>
<comment type="caution">
    <text evidence="1">The sequence shown here is derived from an EMBL/GenBank/DDBJ whole genome shotgun (WGS) entry which is preliminary data.</text>
</comment>
<name>A0ABW0TK26_9BACL</name>
<evidence type="ECO:0008006" key="3">
    <source>
        <dbReference type="Google" id="ProtNLM"/>
    </source>
</evidence>
<proteinExistence type="predicted"/>
<sequence length="281" mass="32346">MKKVNIAFGSLLIGGILLSGCAPDESEVKTQATVENEVVEVDEDHVDLKSWNIEVSEYSSLEKFMTDLSENWKEDSEYRKSYPLAESILSESTISYINYFEDEIAEKGLNKDFDELQLLAYEVVQNQEENDYEEHVKRFEEKIKEILTKMDRDDAKRYGSIGEWATALNDILSKPLNDPKLKETNNDEGFEYYLKAQRVMERFPVQLMDEGSEVEKIHSKVFSLSSQIIHGQFVRTAHLGGEGQAKEATELSDKWKPTDEEMRNAFKELKQVVNDLANKPH</sequence>
<evidence type="ECO:0000313" key="1">
    <source>
        <dbReference type="EMBL" id="MFC5589275.1"/>
    </source>
</evidence>
<reference evidence="2" key="1">
    <citation type="journal article" date="2019" name="Int. J. Syst. Evol. Microbiol.">
        <title>The Global Catalogue of Microorganisms (GCM) 10K type strain sequencing project: providing services to taxonomists for standard genome sequencing and annotation.</title>
        <authorList>
            <consortium name="The Broad Institute Genomics Platform"/>
            <consortium name="The Broad Institute Genome Sequencing Center for Infectious Disease"/>
            <person name="Wu L."/>
            <person name="Ma J."/>
        </authorList>
    </citation>
    <scope>NUCLEOTIDE SEQUENCE [LARGE SCALE GENOMIC DNA]</scope>
    <source>
        <strain evidence="2">CGMCC 4.1434</strain>
    </source>
</reference>
<dbReference type="EMBL" id="JBHSNO010000005">
    <property type="protein sequence ID" value="MFC5589275.1"/>
    <property type="molecule type" value="Genomic_DNA"/>
</dbReference>
<gene>
    <name evidence="1" type="ORF">ACFPRA_10270</name>
</gene>
<keyword evidence="2" id="KW-1185">Reference proteome</keyword>
<dbReference type="Proteomes" id="UP001596109">
    <property type="component" value="Unassembled WGS sequence"/>
</dbReference>
<dbReference type="PROSITE" id="PS51257">
    <property type="entry name" value="PROKAR_LIPOPROTEIN"/>
    <property type="match status" value="1"/>
</dbReference>
<protein>
    <recommendedName>
        <fullName evidence="3">DUF3829 domain-containing protein</fullName>
    </recommendedName>
</protein>
<evidence type="ECO:0000313" key="2">
    <source>
        <dbReference type="Proteomes" id="UP001596109"/>
    </source>
</evidence>
<organism evidence="1 2">
    <name type="scientific">Sporosarcina soli</name>
    <dbReference type="NCBI Taxonomy" id="334736"/>
    <lineage>
        <taxon>Bacteria</taxon>
        <taxon>Bacillati</taxon>
        <taxon>Bacillota</taxon>
        <taxon>Bacilli</taxon>
        <taxon>Bacillales</taxon>
        <taxon>Caryophanaceae</taxon>
        <taxon>Sporosarcina</taxon>
    </lineage>
</organism>